<name>A0A5B9E4C2_9BACT</name>
<evidence type="ECO:0000313" key="2">
    <source>
        <dbReference type="Proteomes" id="UP000321820"/>
    </source>
</evidence>
<protein>
    <submittedName>
        <fullName evidence="1">Uncharacterized protein</fullName>
    </submittedName>
</protein>
<dbReference type="KEGG" id="talb:FTW19_03135"/>
<organism evidence="1 2">
    <name type="scientific">Terriglobus albidus</name>
    <dbReference type="NCBI Taxonomy" id="1592106"/>
    <lineage>
        <taxon>Bacteria</taxon>
        <taxon>Pseudomonadati</taxon>
        <taxon>Acidobacteriota</taxon>
        <taxon>Terriglobia</taxon>
        <taxon>Terriglobales</taxon>
        <taxon>Acidobacteriaceae</taxon>
        <taxon>Terriglobus</taxon>
    </lineage>
</organism>
<reference evidence="1 2" key="1">
    <citation type="submission" date="2019-08" db="EMBL/GenBank/DDBJ databases">
        <title>Complete genome sequence of Terriglobus albidus strain ORNL.</title>
        <authorList>
            <person name="Podar M."/>
        </authorList>
    </citation>
    <scope>NUCLEOTIDE SEQUENCE [LARGE SCALE GENOMIC DNA]</scope>
    <source>
        <strain evidence="1 2">ORNL</strain>
    </source>
</reference>
<dbReference type="OrthoDB" id="116112at2"/>
<proteinExistence type="predicted"/>
<accession>A0A5B9E4C2</accession>
<gene>
    <name evidence="1" type="ORF">FTW19_03135</name>
</gene>
<dbReference type="EMBL" id="CP042806">
    <property type="protein sequence ID" value="QEE27092.1"/>
    <property type="molecule type" value="Genomic_DNA"/>
</dbReference>
<evidence type="ECO:0000313" key="1">
    <source>
        <dbReference type="EMBL" id="QEE27092.1"/>
    </source>
</evidence>
<dbReference type="Proteomes" id="UP000321820">
    <property type="component" value="Chromosome"/>
</dbReference>
<sequence>MSPLLPAQVQKAATLGEILQRLEANLNRYDTRLPSLFCDEEVISKVEPGLPDQNTVTEAIFRLKRTPNPDGTTSLIESREIKSANGKAARKQNTESPTLLDGAFEGGLAVVSVNQAACINYTLQRAKKNRPMDPYTARFATVLTSQDSAKCLLSEKSTGVAIIDPTSMEITHLEIRTPRHVIQPGYFYQSAVVGQRVITVDYAPVALNGETFWLPSTINLQVTQGAGTFHKTVWSFLATYRNYHQLQVTSRIVHENDRHVP</sequence>
<dbReference type="AlphaFoldDB" id="A0A5B9E4C2"/>
<keyword evidence="2" id="KW-1185">Reference proteome</keyword>